<dbReference type="AlphaFoldDB" id="A0A382DAV6"/>
<dbReference type="InterPro" id="IPR000408">
    <property type="entry name" value="Reg_chr_condens"/>
</dbReference>
<dbReference type="PROSITE" id="PS50012">
    <property type="entry name" value="RCC1_3"/>
    <property type="match status" value="4"/>
</dbReference>
<proteinExistence type="predicted"/>
<dbReference type="PANTHER" id="PTHR45982:SF1">
    <property type="entry name" value="REGULATOR OF CHROMOSOME CONDENSATION"/>
    <property type="match status" value="1"/>
</dbReference>
<evidence type="ECO:0000313" key="1">
    <source>
        <dbReference type="EMBL" id="SVB35548.1"/>
    </source>
</evidence>
<dbReference type="InterPro" id="IPR009091">
    <property type="entry name" value="RCC1/BLIP-II"/>
</dbReference>
<dbReference type="GO" id="GO:0005737">
    <property type="term" value="C:cytoplasm"/>
    <property type="evidence" value="ECO:0007669"/>
    <property type="project" value="TreeGrafter"/>
</dbReference>
<feature type="non-terminal residue" evidence="1">
    <location>
        <position position="608"/>
    </location>
</feature>
<dbReference type="InterPro" id="IPR051553">
    <property type="entry name" value="Ran_GTPase-activating"/>
</dbReference>
<dbReference type="PANTHER" id="PTHR45982">
    <property type="entry name" value="REGULATOR OF CHROMOSOME CONDENSATION"/>
    <property type="match status" value="1"/>
</dbReference>
<dbReference type="EMBL" id="UINC01038476">
    <property type="protein sequence ID" value="SVB35548.1"/>
    <property type="molecule type" value="Genomic_DNA"/>
</dbReference>
<feature type="non-terminal residue" evidence="1">
    <location>
        <position position="1"/>
    </location>
</feature>
<dbReference type="Gene3D" id="2.130.10.30">
    <property type="entry name" value="Regulator of chromosome condensation 1/beta-lactamase-inhibitor protein II"/>
    <property type="match status" value="2"/>
</dbReference>
<dbReference type="SUPFAM" id="SSF50985">
    <property type="entry name" value="RCC1/BLIP-II"/>
    <property type="match status" value="1"/>
</dbReference>
<organism evidence="1">
    <name type="scientific">marine metagenome</name>
    <dbReference type="NCBI Taxonomy" id="408172"/>
    <lineage>
        <taxon>unclassified sequences</taxon>
        <taxon>metagenomes</taxon>
        <taxon>ecological metagenomes</taxon>
    </lineage>
</organism>
<sequence length="608" mass="65252">TWDYPNNMTFSAGTVIADGDVYVINHGSASSDIVAQGDTTFTYLSNGDDVMALTVAGATDSVFTIIDIIGEMGPDPGSGWDVAGVTNATKDHTLARKSTITGGNTSWTTSAGTNTTDSEWIVYDQNTWSYLGSHTMYVVTLDTTYDITWHSEYSTPSDTVCGAPVEHLLCSVTDYRSITSYTELNLNWTAPFSPSHVEAWGLVYSNNDVTNMPVIEDVTKISAGPNHGLVLKSDSTVYSWPTAGWPQLYDSLNHSFIDIAAGWWFGIGLYNDGTMEGWWWDTDGQTSPPDSVTDAVAVAAGYSHAMALRSDSTVVAWGANGGGQIDVPAELNNVIQIDAGYYYSAALKSNGTVVAWGANSEGVTDVPSDLTDVVEIACGAYHMLALKSNGSVVAWGQNVNGQTDVPASLGIVDQIAAGGSHNIVLQNNGIMVGWGNNNYSQTSFPEAYEGVTQVACGESYTAILVADPGEDCGTLNGYTVYEDGDSIAFTTTSNYTVTTLEWGEEACYNIAVNYDQGYSTSSDTICSSLITPAFCNTDTLAAESDYDEIELYWPSRTGYECGTLIGYCLYQDGIPIDTLDGISYTINDAEYDVDYCYYVTSLYEEGES</sequence>
<dbReference type="GO" id="GO:0005085">
    <property type="term" value="F:guanyl-nucleotide exchange factor activity"/>
    <property type="evidence" value="ECO:0007669"/>
    <property type="project" value="TreeGrafter"/>
</dbReference>
<dbReference type="Pfam" id="PF13540">
    <property type="entry name" value="RCC1_2"/>
    <property type="match status" value="4"/>
</dbReference>
<accession>A0A382DAV6</accession>
<evidence type="ECO:0008006" key="2">
    <source>
        <dbReference type="Google" id="ProtNLM"/>
    </source>
</evidence>
<gene>
    <name evidence="1" type="ORF">METZ01_LOCUS188402</name>
</gene>
<name>A0A382DAV6_9ZZZZ</name>
<dbReference type="PROSITE" id="PS00626">
    <property type="entry name" value="RCC1_2"/>
    <property type="match status" value="2"/>
</dbReference>
<protein>
    <recommendedName>
        <fullName evidence="2">Fibronectin type-III domain-containing protein</fullName>
    </recommendedName>
</protein>
<reference evidence="1" key="1">
    <citation type="submission" date="2018-05" db="EMBL/GenBank/DDBJ databases">
        <authorList>
            <person name="Lanie J.A."/>
            <person name="Ng W.-L."/>
            <person name="Kazmierczak K.M."/>
            <person name="Andrzejewski T.M."/>
            <person name="Davidsen T.M."/>
            <person name="Wayne K.J."/>
            <person name="Tettelin H."/>
            <person name="Glass J.I."/>
            <person name="Rusch D."/>
            <person name="Podicherti R."/>
            <person name="Tsui H.-C.T."/>
            <person name="Winkler M.E."/>
        </authorList>
    </citation>
    <scope>NUCLEOTIDE SEQUENCE</scope>
</reference>